<evidence type="ECO:0000313" key="1">
    <source>
        <dbReference type="EMBL" id="KAI4325185.1"/>
    </source>
</evidence>
<proteinExistence type="predicted"/>
<organism evidence="1 2">
    <name type="scientific">Melastoma candidum</name>
    <dbReference type="NCBI Taxonomy" id="119954"/>
    <lineage>
        <taxon>Eukaryota</taxon>
        <taxon>Viridiplantae</taxon>
        <taxon>Streptophyta</taxon>
        <taxon>Embryophyta</taxon>
        <taxon>Tracheophyta</taxon>
        <taxon>Spermatophyta</taxon>
        <taxon>Magnoliopsida</taxon>
        <taxon>eudicotyledons</taxon>
        <taxon>Gunneridae</taxon>
        <taxon>Pentapetalae</taxon>
        <taxon>rosids</taxon>
        <taxon>malvids</taxon>
        <taxon>Myrtales</taxon>
        <taxon>Melastomataceae</taxon>
        <taxon>Melastomatoideae</taxon>
        <taxon>Melastomateae</taxon>
        <taxon>Melastoma</taxon>
    </lineage>
</organism>
<protein>
    <submittedName>
        <fullName evidence="1">Uncharacterized protein</fullName>
    </submittedName>
</protein>
<sequence>MQQIIYCATARTPITWDLFRVDHRSVYNIAKALFQDYNHKLAQVQAGKSSNSKLLLAKFKSADSLDGWEVRMGTYFQDVLATKYDGGMDAKFKFPETAQAVFSDYVFSREDYVELSKKLQLPLDRTLDRSILIQSIYSGWRRESQGLPL</sequence>
<keyword evidence="2" id="KW-1185">Reference proteome</keyword>
<accession>A0ACB9MMQ8</accession>
<reference evidence="2" key="1">
    <citation type="journal article" date="2023" name="Front. Plant Sci.">
        <title>Chromosomal-level genome assembly of Melastoma candidum provides insights into trichome evolution.</title>
        <authorList>
            <person name="Zhong Y."/>
            <person name="Wu W."/>
            <person name="Sun C."/>
            <person name="Zou P."/>
            <person name="Liu Y."/>
            <person name="Dai S."/>
            <person name="Zhou R."/>
        </authorList>
    </citation>
    <scope>NUCLEOTIDE SEQUENCE [LARGE SCALE GENOMIC DNA]</scope>
</reference>
<name>A0ACB9MMQ8_9MYRT</name>
<dbReference type="EMBL" id="CM042888">
    <property type="protein sequence ID" value="KAI4325185.1"/>
    <property type="molecule type" value="Genomic_DNA"/>
</dbReference>
<evidence type="ECO:0000313" key="2">
    <source>
        <dbReference type="Proteomes" id="UP001057402"/>
    </source>
</evidence>
<comment type="caution">
    <text evidence="1">The sequence shown here is derived from an EMBL/GenBank/DDBJ whole genome shotgun (WGS) entry which is preliminary data.</text>
</comment>
<gene>
    <name evidence="1" type="ORF">MLD38_030603</name>
</gene>
<dbReference type="Proteomes" id="UP001057402">
    <property type="component" value="Chromosome 9"/>
</dbReference>